<dbReference type="SUPFAM" id="SSF49452">
    <property type="entry name" value="Starch-binding domain-like"/>
    <property type="match status" value="1"/>
</dbReference>
<dbReference type="OrthoDB" id="6123450at2759"/>
<dbReference type="InterPro" id="IPR013783">
    <property type="entry name" value="Ig-like_fold"/>
</dbReference>
<accession>S8DK27</accession>
<dbReference type="InterPro" id="IPR002044">
    <property type="entry name" value="CBM20"/>
</dbReference>
<gene>
    <name evidence="2" type="ORF">M569_14977</name>
</gene>
<feature type="non-terminal residue" evidence="2">
    <location>
        <position position="315"/>
    </location>
</feature>
<comment type="caution">
    <text evidence="2">The sequence shown here is derived from an EMBL/GenBank/DDBJ whole genome shotgun (WGS) entry which is preliminary data.</text>
</comment>
<keyword evidence="2" id="KW-0808">Transferase</keyword>
<dbReference type="PANTHER" id="PTHR47453:SF1">
    <property type="entry name" value="PHOSPHOGLUCAN, WATER DIKINASE, CHLOROPLASTIC"/>
    <property type="match status" value="1"/>
</dbReference>
<dbReference type="GO" id="GO:2001070">
    <property type="term" value="F:starch binding"/>
    <property type="evidence" value="ECO:0007669"/>
    <property type="project" value="InterPro"/>
</dbReference>
<proteinExistence type="predicted"/>
<evidence type="ECO:0000313" key="3">
    <source>
        <dbReference type="Proteomes" id="UP000015453"/>
    </source>
</evidence>
<keyword evidence="3" id="KW-1185">Reference proteome</keyword>
<dbReference type="Proteomes" id="UP000015453">
    <property type="component" value="Unassembled WGS sequence"/>
</dbReference>
<dbReference type="InterPro" id="IPR013784">
    <property type="entry name" value="Carb-bd-like_fold"/>
</dbReference>
<evidence type="ECO:0000259" key="1">
    <source>
        <dbReference type="PROSITE" id="PS51166"/>
    </source>
</evidence>
<keyword evidence="2" id="KW-0418">Kinase</keyword>
<name>S8DK27_9LAMI</name>
<feature type="non-terminal residue" evidence="2">
    <location>
        <position position="1"/>
    </location>
</feature>
<evidence type="ECO:0000313" key="2">
    <source>
        <dbReference type="EMBL" id="EPS59827.1"/>
    </source>
</evidence>
<dbReference type="EMBL" id="AUSU01008046">
    <property type="protein sequence ID" value="EPS59827.1"/>
    <property type="molecule type" value="Genomic_DNA"/>
</dbReference>
<dbReference type="Gene3D" id="2.60.40.10">
    <property type="entry name" value="Immunoglobulins"/>
    <property type="match status" value="1"/>
</dbReference>
<dbReference type="PANTHER" id="PTHR47453">
    <property type="entry name" value="PHOSPHOGLUCAN, WATER DIKINASE, CHLOROPLASTIC"/>
    <property type="match status" value="1"/>
</dbReference>
<protein>
    <submittedName>
        <fullName evidence="2">Glucan/water dikinase</fullName>
    </submittedName>
</protein>
<dbReference type="SMART" id="SM01065">
    <property type="entry name" value="CBM_2"/>
    <property type="match status" value="1"/>
</dbReference>
<dbReference type="GO" id="GO:0016301">
    <property type="term" value="F:kinase activity"/>
    <property type="evidence" value="ECO:0007669"/>
    <property type="project" value="UniProtKB-KW"/>
</dbReference>
<feature type="domain" description="CBM20" evidence="1">
    <location>
        <begin position="15"/>
        <end position="116"/>
    </location>
</feature>
<dbReference type="AlphaFoldDB" id="S8DK27"/>
<reference evidence="2 3" key="1">
    <citation type="journal article" date="2013" name="BMC Genomics">
        <title>The miniature genome of a carnivorous plant Genlisea aurea contains a low number of genes and short non-coding sequences.</title>
        <authorList>
            <person name="Leushkin E.V."/>
            <person name="Sutormin R.A."/>
            <person name="Nabieva E.R."/>
            <person name="Penin A.A."/>
            <person name="Kondrashov A.S."/>
            <person name="Logacheva M.D."/>
        </authorList>
    </citation>
    <scope>NUCLEOTIDE SEQUENCE [LARGE SCALE GENOMIC DNA]</scope>
</reference>
<organism evidence="2 3">
    <name type="scientific">Genlisea aurea</name>
    <dbReference type="NCBI Taxonomy" id="192259"/>
    <lineage>
        <taxon>Eukaryota</taxon>
        <taxon>Viridiplantae</taxon>
        <taxon>Streptophyta</taxon>
        <taxon>Embryophyta</taxon>
        <taxon>Tracheophyta</taxon>
        <taxon>Spermatophyta</taxon>
        <taxon>Magnoliopsida</taxon>
        <taxon>eudicotyledons</taxon>
        <taxon>Gunneridae</taxon>
        <taxon>Pentapetalae</taxon>
        <taxon>asterids</taxon>
        <taxon>lamiids</taxon>
        <taxon>Lamiales</taxon>
        <taxon>Lentibulariaceae</taxon>
        <taxon>Genlisea</taxon>
    </lineage>
</organism>
<dbReference type="Pfam" id="PF00686">
    <property type="entry name" value="CBM_20"/>
    <property type="match status" value="1"/>
</dbReference>
<dbReference type="PROSITE" id="PS51166">
    <property type="entry name" value="CBM20"/>
    <property type="match status" value="1"/>
</dbReference>
<sequence length="315" mass="36393">REGEEKNLMKKERQLNVVGKVEVEFRLEHQVAFGEHVALLGSVKELGFWKKKLMMNWTENGWICNLNLDTSEQLVEYKFAIVGKDKQNLIWESGENRTLTLPEKGRSFSVVCKWDKTDEMVQVLPSEVPDEETEYENADAGELVSTSAFVEQWQGKDALFVHSKDHLDSEKKAYWDTDGLDGIALKLVEGDRNARNWWRKLEVVRGIIVENIEDGNRLDAFIYSAIYLKWINTGQIPCLEDGGHHRPNKHAEISQLIFRELERAYGRKDIPIEEMLVIRKIHPCLPSFKAEFTASVPLTRIRDIAHRNDIPHGLK</sequence>